<gene>
    <name evidence="3" type="ORF">K491DRAFT_784769</name>
</gene>
<dbReference type="InterPro" id="IPR013087">
    <property type="entry name" value="Znf_C2H2_type"/>
</dbReference>
<feature type="compositionally biased region" description="Basic residues" evidence="1">
    <location>
        <begin position="1"/>
        <end position="10"/>
    </location>
</feature>
<evidence type="ECO:0000313" key="4">
    <source>
        <dbReference type="Proteomes" id="UP000799324"/>
    </source>
</evidence>
<dbReference type="EMBL" id="MU004629">
    <property type="protein sequence ID" value="KAF2647364.1"/>
    <property type="molecule type" value="Genomic_DNA"/>
</dbReference>
<feature type="compositionally biased region" description="Polar residues" evidence="1">
    <location>
        <begin position="208"/>
        <end position="224"/>
    </location>
</feature>
<name>A0A6A6SMH2_9PLEO</name>
<evidence type="ECO:0000256" key="1">
    <source>
        <dbReference type="SAM" id="MobiDB-lite"/>
    </source>
</evidence>
<dbReference type="PROSITE" id="PS00028">
    <property type="entry name" value="ZINC_FINGER_C2H2_1"/>
    <property type="match status" value="1"/>
</dbReference>
<protein>
    <recommendedName>
        <fullName evidence="2">C2H2-type domain-containing protein</fullName>
    </recommendedName>
</protein>
<keyword evidence="4" id="KW-1185">Reference proteome</keyword>
<proteinExistence type="predicted"/>
<dbReference type="OrthoDB" id="10566962at2759"/>
<feature type="domain" description="C2H2-type" evidence="2">
    <location>
        <begin position="612"/>
        <end position="633"/>
    </location>
</feature>
<feature type="compositionally biased region" description="Basic and acidic residues" evidence="1">
    <location>
        <begin position="22"/>
        <end position="48"/>
    </location>
</feature>
<sequence length="680" mass="76626">MADERKRRRKWVLDSDEEEELDRISEEQERAEQPVKHRKLEASTRPESRQPTVHGRVETKSCSANASQGLIGGENIKASGNIGFSNISSRRNTAQTAHEPFDESALEQTPVRPRDGECLEALGDYRSWMVMGIFMLTVACRIAEVQHGPKTTEGNEVQHGPKTTIGAKVSYGLEADPYRQMETSPIGNVVTAQDLAKDDVQAASANLKTNNTPSHASTSRNLKSNVGVDVTGPTKPFNKDKCYHCSVTGTLCEGTPCRRCKKYSLLCERPDKPWKRNRFTAEQIAAMRPYLRVALPPRRPNERNRSDWVTRDQEKLLIGIAKQLDMSPQAVRNKMTELRDHEDVKNTSDLQWWPPREEWDVLDDRILEIAERLRSGTLPISAPSRCSPPFAVLIVIWRISQDPPPDAIRAYGDIEYVGGYKGMEENASMGEKAFLEDNGWTRPNETHRIMLGPNVSSLTRLWPSKNRASGLPTCCWDLIELIEKLAETGQTVRILSTGIDGFSTMVSSVAGLIHDYPDMTISLTTMVGFAWVDNVELELLSVFDSCKDSMFLYNTTTMKDIARRFGLGKLVAEYWDMISSAKLGQGPQRNKPACRNIQAYLVHEYKTLSNACTLCLRRFGTMSALKLHFENSHAKPFICRLCVGSIKKRFRHDPRRFASLQDLHDHQKECSLGVLGVQEE</sequence>
<feature type="region of interest" description="Disordered" evidence="1">
    <location>
        <begin position="1"/>
        <end position="61"/>
    </location>
</feature>
<dbReference type="Proteomes" id="UP000799324">
    <property type="component" value="Unassembled WGS sequence"/>
</dbReference>
<feature type="region of interest" description="Disordered" evidence="1">
    <location>
        <begin position="208"/>
        <end position="227"/>
    </location>
</feature>
<dbReference type="AlphaFoldDB" id="A0A6A6SMH2"/>
<evidence type="ECO:0000259" key="2">
    <source>
        <dbReference type="PROSITE" id="PS00028"/>
    </source>
</evidence>
<evidence type="ECO:0000313" key="3">
    <source>
        <dbReference type="EMBL" id="KAF2647364.1"/>
    </source>
</evidence>
<organism evidence="3 4">
    <name type="scientific">Lophiostoma macrostomum CBS 122681</name>
    <dbReference type="NCBI Taxonomy" id="1314788"/>
    <lineage>
        <taxon>Eukaryota</taxon>
        <taxon>Fungi</taxon>
        <taxon>Dikarya</taxon>
        <taxon>Ascomycota</taxon>
        <taxon>Pezizomycotina</taxon>
        <taxon>Dothideomycetes</taxon>
        <taxon>Pleosporomycetidae</taxon>
        <taxon>Pleosporales</taxon>
        <taxon>Lophiostomataceae</taxon>
        <taxon>Lophiostoma</taxon>
    </lineage>
</organism>
<accession>A0A6A6SMH2</accession>
<reference evidence="3" key="1">
    <citation type="journal article" date="2020" name="Stud. Mycol.">
        <title>101 Dothideomycetes genomes: a test case for predicting lifestyles and emergence of pathogens.</title>
        <authorList>
            <person name="Haridas S."/>
            <person name="Albert R."/>
            <person name="Binder M."/>
            <person name="Bloem J."/>
            <person name="Labutti K."/>
            <person name="Salamov A."/>
            <person name="Andreopoulos B."/>
            <person name="Baker S."/>
            <person name="Barry K."/>
            <person name="Bills G."/>
            <person name="Bluhm B."/>
            <person name="Cannon C."/>
            <person name="Castanera R."/>
            <person name="Culley D."/>
            <person name="Daum C."/>
            <person name="Ezra D."/>
            <person name="Gonzalez J."/>
            <person name="Henrissat B."/>
            <person name="Kuo A."/>
            <person name="Liang C."/>
            <person name="Lipzen A."/>
            <person name="Lutzoni F."/>
            <person name="Magnuson J."/>
            <person name="Mondo S."/>
            <person name="Nolan M."/>
            <person name="Ohm R."/>
            <person name="Pangilinan J."/>
            <person name="Park H.-J."/>
            <person name="Ramirez L."/>
            <person name="Alfaro M."/>
            <person name="Sun H."/>
            <person name="Tritt A."/>
            <person name="Yoshinaga Y."/>
            <person name="Zwiers L.-H."/>
            <person name="Turgeon B."/>
            <person name="Goodwin S."/>
            <person name="Spatafora J."/>
            <person name="Crous P."/>
            <person name="Grigoriev I."/>
        </authorList>
    </citation>
    <scope>NUCLEOTIDE SEQUENCE</scope>
    <source>
        <strain evidence="3">CBS 122681</strain>
    </source>
</reference>